<protein>
    <recommendedName>
        <fullName evidence="5">A20-type domain-containing protein</fullName>
    </recommendedName>
</protein>
<keyword evidence="2" id="KW-0479">Metal-binding</keyword>
<dbReference type="PROSITE" id="PS51036">
    <property type="entry name" value="ZF_A20"/>
    <property type="match status" value="1"/>
</dbReference>
<dbReference type="AlphaFoldDB" id="A0A9W7GVS9"/>
<evidence type="ECO:0000313" key="6">
    <source>
        <dbReference type="EMBL" id="GMI64976.1"/>
    </source>
</evidence>
<sequence>MVISTPLCVNGCGFYGSAETKNLCSKCYKSELSKTNDPTSSAAQAASVSVDSAPLVSSLQNSTTGVKAATRSLKADRQVLAKENPVIKGDKMKSRM</sequence>
<keyword evidence="7" id="KW-1185">Reference proteome</keyword>
<dbReference type="GO" id="GO:0003677">
    <property type="term" value="F:DNA binding"/>
    <property type="evidence" value="ECO:0007669"/>
    <property type="project" value="InterPro"/>
</dbReference>
<dbReference type="SUPFAM" id="SSF57716">
    <property type="entry name" value="Glucocorticoid receptor-like (DNA-binding domain)"/>
    <property type="match status" value="1"/>
</dbReference>
<dbReference type="OrthoDB" id="981262at2759"/>
<evidence type="ECO:0000256" key="1">
    <source>
        <dbReference type="ARBA" id="ARBA00003732"/>
    </source>
</evidence>
<dbReference type="EMBL" id="BSYR01000003">
    <property type="protein sequence ID" value="GMI64976.1"/>
    <property type="molecule type" value="Genomic_DNA"/>
</dbReference>
<comment type="function">
    <text evidence="1">May be involved in environmental stress response.</text>
</comment>
<dbReference type="Gene3D" id="1.20.5.4770">
    <property type="match status" value="1"/>
</dbReference>
<dbReference type="InterPro" id="IPR002653">
    <property type="entry name" value="Znf_A20"/>
</dbReference>
<evidence type="ECO:0000256" key="4">
    <source>
        <dbReference type="ARBA" id="ARBA00022833"/>
    </source>
</evidence>
<dbReference type="InterPro" id="IPR050652">
    <property type="entry name" value="AN1_A20_ZnFinger"/>
</dbReference>
<feature type="domain" description="A20-type" evidence="5">
    <location>
        <begin position="2"/>
        <end position="36"/>
    </location>
</feature>
<dbReference type="Pfam" id="PF01754">
    <property type="entry name" value="zf-A20"/>
    <property type="match status" value="1"/>
</dbReference>
<dbReference type="Proteomes" id="UP001165190">
    <property type="component" value="Unassembled WGS sequence"/>
</dbReference>
<evidence type="ECO:0000259" key="5">
    <source>
        <dbReference type="PROSITE" id="PS51036"/>
    </source>
</evidence>
<dbReference type="PANTHER" id="PTHR10634:SF98">
    <property type="entry name" value="ZINC FINGER A20 AND AN1 DOMAIN-CONTAINING STRESS-ASSOCIATED PROTEIN 3"/>
    <property type="match status" value="1"/>
</dbReference>
<dbReference type="PANTHER" id="PTHR10634">
    <property type="entry name" value="AN1-TYPE ZINC FINGER PROTEIN"/>
    <property type="match status" value="1"/>
</dbReference>
<evidence type="ECO:0000256" key="2">
    <source>
        <dbReference type="ARBA" id="ARBA00022723"/>
    </source>
</evidence>
<accession>A0A9W7GVS9</accession>
<gene>
    <name evidence="6" type="ORF">HRI_000166900</name>
</gene>
<evidence type="ECO:0000313" key="7">
    <source>
        <dbReference type="Proteomes" id="UP001165190"/>
    </source>
</evidence>
<name>A0A9W7GVS9_HIBTR</name>
<reference evidence="6" key="1">
    <citation type="submission" date="2023-05" db="EMBL/GenBank/DDBJ databases">
        <title>Genome and transcriptome analyses reveal genes involved in the formation of fine ridges on petal epidermal cells in Hibiscus trionum.</title>
        <authorList>
            <person name="Koshimizu S."/>
            <person name="Masuda S."/>
            <person name="Ishii T."/>
            <person name="Shirasu K."/>
            <person name="Hoshino A."/>
            <person name="Arita M."/>
        </authorList>
    </citation>
    <scope>NUCLEOTIDE SEQUENCE</scope>
    <source>
        <strain evidence="6">Hamamatsu line</strain>
    </source>
</reference>
<proteinExistence type="predicted"/>
<keyword evidence="3" id="KW-0863">Zinc-finger</keyword>
<keyword evidence="4" id="KW-0862">Zinc</keyword>
<dbReference type="SMART" id="SM00259">
    <property type="entry name" value="ZnF_A20"/>
    <property type="match status" value="1"/>
</dbReference>
<dbReference type="GO" id="GO:0008270">
    <property type="term" value="F:zinc ion binding"/>
    <property type="evidence" value="ECO:0007669"/>
    <property type="project" value="UniProtKB-KW"/>
</dbReference>
<evidence type="ECO:0000256" key="3">
    <source>
        <dbReference type="ARBA" id="ARBA00022771"/>
    </source>
</evidence>
<organism evidence="6 7">
    <name type="scientific">Hibiscus trionum</name>
    <name type="common">Flower of an hour</name>
    <dbReference type="NCBI Taxonomy" id="183268"/>
    <lineage>
        <taxon>Eukaryota</taxon>
        <taxon>Viridiplantae</taxon>
        <taxon>Streptophyta</taxon>
        <taxon>Embryophyta</taxon>
        <taxon>Tracheophyta</taxon>
        <taxon>Spermatophyta</taxon>
        <taxon>Magnoliopsida</taxon>
        <taxon>eudicotyledons</taxon>
        <taxon>Gunneridae</taxon>
        <taxon>Pentapetalae</taxon>
        <taxon>rosids</taxon>
        <taxon>malvids</taxon>
        <taxon>Malvales</taxon>
        <taxon>Malvaceae</taxon>
        <taxon>Malvoideae</taxon>
        <taxon>Hibiscus</taxon>
    </lineage>
</organism>
<comment type="caution">
    <text evidence="6">The sequence shown here is derived from an EMBL/GenBank/DDBJ whole genome shotgun (WGS) entry which is preliminary data.</text>
</comment>